<organism evidence="1 2">
    <name type="scientific">Thelephora ganbajun</name>
    <name type="common">Ganba fungus</name>
    <dbReference type="NCBI Taxonomy" id="370292"/>
    <lineage>
        <taxon>Eukaryota</taxon>
        <taxon>Fungi</taxon>
        <taxon>Dikarya</taxon>
        <taxon>Basidiomycota</taxon>
        <taxon>Agaricomycotina</taxon>
        <taxon>Agaricomycetes</taxon>
        <taxon>Thelephorales</taxon>
        <taxon>Thelephoraceae</taxon>
        <taxon>Thelephora</taxon>
    </lineage>
</organism>
<evidence type="ECO:0000313" key="1">
    <source>
        <dbReference type="EMBL" id="KAF9642165.1"/>
    </source>
</evidence>
<keyword evidence="2" id="KW-1185">Reference proteome</keyword>
<evidence type="ECO:0000313" key="2">
    <source>
        <dbReference type="Proteomes" id="UP000886501"/>
    </source>
</evidence>
<feature type="non-terminal residue" evidence="1">
    <location>
        <position position="1"/>
    </location>
</feature>
<accession>A0ACB6YYF4</accession>
<reference evidence="1" key="1">
    <citation type="submission" date="2019-10" db="EMBL/GenBank/DDBJ databases">
        <authorList>
            <consortium name="DOE Joint Genome Institute"/>
            <person name="Kuo A."/>
            <person name="Miyauchi S."/>
            <person name="Kiss E."/>
            <person name="Drula E."/>
            <person name="Kohler A."/>
            <person name="Sanchez-Garcia M."/>
            <person name="Andreopoulos B."/>
            <person name="Barry K.W."/>
            <person name="Bonito G."/>
            <person name="Buee M."/>
            <person name="Carver A."/>
            <person name="Chen C."/>
            <person name="Cichocki N."/>
            <person name="Clum A."/>
            <person name="Culley D."/>
            <person name="Crous P.W."/>
            <person name="Fauchery L."/>
            <person name="Girlanda M."/>
            <person name="Hayes R."/>
            <person name="Keri Z."/>
            <person name="Labutti K."/>
            <person name="Lipzen A."/>
            <person name="Lombard V."/>
            <person name="Magnuson J."/>
            <person name="Maillard F."/>
            <person name="Morin E."/>
            <person name="Murat C."/>
            <person name="Nolan M."/>
            <person name="Ohm R."/>
            <person name="Pangilinan J."/>
            <person name="Pereira M."/>
            <person name="Perotto S."/>
            <person name="Peter M."/>
            <person name="Riley R."/>
            <person name="Sitrit Y."/>
            <person name="Stielow B."/>
            <person name="Szollosi G."/>
            <person name="Zifcakova L."/>
            <person name="Stursova M."/>
            <person name="Spatafora J.W."/>
            <person name="Tedersoo L."/>
            <person name="Vaario L.-M."/>
            <person name="Yamada A."/>
            <person name="Yan M."/>
            <person name="Wang P."/>
            <person name="Xu J."/>
            <person name="Bruns T."/>
            <person name="Baldrian P."/>
            <person name="Vilgalys R."/>
            <person name="Henrissat B."/>
            <person name="Grigoriev I.V."/>
            <person name="Hibbett D."/>
            <person name="Nagy L.G."/>
            <person name="Martin F.M."/>
        </authorList>
    </citation>
    <scope>NUCLEOTIDE SEQUENCE</scope>
    <source>
        <strain evidence="1">P2</strain>
    </source>
</reference>
<protein>
    <submittedName>
        <fullName evidence="1">Uncharacterized protein</fullName>
    </submittedName>
</protein>
<name>A0ACB6YYF4_THEGA</name>
<dbReference type="EMBL" id="MU118637">
    <property type="protein sequence ID" value="KAF9642165.1"/>
    <property type="molecule type" value="Genomic_DNA"/>
</dbReference>
<proteinExistence type="predicted"/>
<sequence length="103" mass="11471">LYGEAYTSDEMVNAYEEVQNIPPDPSSPNVENVVIEILVYSDATRLAQFGTASAHPIYSFFSNLSKYICCQPGSHAAHHTAYFPQVSIDPLFNRLFSVDHCVI</sequence>
<dbReference type="Proteomes" id="UP000886501">
    <property type="component" value="Unassembled WGS sequence"/>
</dbReference>
<comment type="caution">
    <text evidence="1">The sequence shown here is derived from an EMBL/GenBank/DDBJ whole genome shotgun (WGS) entry which is preliminary data.</text>
</comment>
<reference evidence="1" key="2">
    <citation type="journal article" date="2020" name="Nat. Commun.">
        <title>Large-scale genome sequencing of mycorrhizal fungi provides insights into the early evolution of symbiotic traits.</title>
        <authorList>
            <person name="Miyauchi S."/>
            <person name="Kiss E."/>
            <person name="Kuo A."/>
            <person name="Drula E."/>
            <person name="Kohler A."/>
            <person name="Sanchez-Garcia M."/>
            <person name="Morin E."/>
            <person name="Andreopoulos B."/>
            <person name="Barry K.W."/>
            <person name="Bonito G."/>
            <person name="Buee M."/>
            <person name="Carver A."/>
            <person name="Chen C."/>
            <person name="Cichocki N."/>
            <person name="Clum A."/>
            <person name="Culley D."/>
            <person name="Crous P.W."/>
            <person name="Fauchery L."/>
            <person name="Girlanda M."/>
            <person name="Hayes R.D."/>
            <person name="Keri Z."/>
            <person name="LaButti K."/>
            <person name="Lipzen A."/>
            <person name="Lombard V."/>
            <person name="Magnuson J."/>
            <person name="Maillard F."/>
            <person name="Murat C."/>
            <person name="Nolan M."/>
            <person name="Ohm R.A."/>
            <person name="Pangilinan J."/>
            <person name="Pereira M.F."/>
            <person name="Perotto S."/>
            <person name="Peter M."/>
            <person name="Pfister S."/>
            <person name="Riley R."/>
            <person name="Sitrit Y."/>
            <person name="Stielow J.B."/>
            <person name="Szollosi G."/>
            <person name="Zifcakova L."/>
            <person name="Stursova M."/>
            <person name="Spatafora J.W."/>
            <person name="Tedersoo L."/>
            <person name="Vaario L.M."/>
            <person name="Yamada A."/>
            <person name="Yan M."/>
            <person name="Wang P."/>
            <person name="Xu J."/>
            <person name="Bruns T."/>
            <person name="Baldrian P."/>
            <person name="Vilgalys R."/>
            <person name="Dunand C."/>
            <person name="Henrissat B."/>
            <person name="Grigoriev I.V."/>
            <person name="Hibbett D."/>
            <person name="Nagy L.G."/>
            <person name="Martin F.M."/>
        </authorList>
    </citation>
    <scope>NUCLEOTIDE SEQUENCE</scope>
    <source>
        <strain evidence="1">P2</strain>
    </source>
</reference>
<gene>
    <name evidence="1" type="ORF">BDM02DRAFT_3105981</name>
</gene>